<evidence type="ECO:0000313" key="6">
    <source>
        <dbReference type="EMBL" id="KAJ7779625.1"/>
    </source>
</evidence>
<protein>
    <recommendedName>
        <fullName evidence="5">MYND-type domain-containing protein</fullName>
    </recommendedName>
</protein>
<organism evidence="6 7">
    <name type="scientific">Mycena metata</name>
    <dbReference type="NCBI Taxonomy" id="1033252"/>
    <lineage>
        <taxon>Eukaryota</taxon>
        <taxon>Fungi</taxon>
        <taxon>Dikarya</taxon>
        <taxon>Basidiomycota</taxon>
        <taxon>Agaricomycotina</taxon>
        <taxon>Agaricomycetes</taxon>
        <taxon>Agaricomycetidae</taxon>
        <taxon>Agaricales</taxon>
        <taxon>Marasmiineae</taxon>
        <taxon>Mycenaceae</taxon>
        <taxon>Mycena</taxon>
    </lineage>
</organism>
<accession>A0AAD7NXX6</accession>
<feature type="domain" description="MYND-type" evidence="5">
    <location>
        <begin position="18"/>
        <end position="61"/>
    </location>
</feature>
<evidence type="ECO:0000256" key="1">
    <source>
        <dbReference type="ARBA" id="ARBA00022723"/>
    </source>
</evidence>
<dbReference type="Gene3D" id="6.10.140.2220">
    <property type="match status" value="1"/>
</dbReference>
<dbReference type="PROSITE" id="PS01360">
    <property type="entry name" value="ZF_MYND_1"/>
    <property type="match status" value="1"/>
</dbReference>
<sequence>MPSYPPDILVHKITEHSCTRPGCKNSKLRGASMHLCTGCGMNYYCGRDCQKLDWARHKDECRRQAARREAGKQTHGTLNDDFDAWRAAMGPLFFTETCVKGLGVCDHPEHIQTKLIVLAVQERLERPSTPLRMFTYKSVAVLDRTLLEQFLGTGHGVHEIMRESDEQAKLQGKAGSALILVYITPAEGKTHHNKYFRVMPIILRMEELQPKKNTENTGITWKERVKYFVNEGKSFKRTFVKQEKRGELAGATWIKPDDNANTNF</sequence>
<dbReference type="SUPFAM" id="SSF144232">
    <property type="entry name" value="HIT/MYND zinc finger-like"/>
    <property type="match status" value="1"/>
</dbReference>
<keyword evidence="3" id="KW-0862">Zinc</keyword>
<gene>
    <name evidence="6" type="ORF">B0H16DRAFT_1499428</name>
</gene>
<proteinExistence type="predicted"/>
<dbReference type="EMBL" id="JARKIB010000005">
    <property type="protein sequence ID" value="KAJ7779625.1"/>
    <property type="molecule type" value="Genomic_DNA"/>
</dbReference>
<dbReference type="PROSITE" id="PS50865">
    <property type="entry name" value="ZF_MYND_2"/>
    <property type="match status" value="1"/>
</dbReference>
<dbReference type="AlphaFoldDB" id="A0AAD7NXX6"/>
<dbReference type="Pfam" id="PF01753">
    <property type="entry name" value="zf-MYND"/>
    <property type="match status" value="1"/>
</dbReference>
<name>A0AAD7NXX6_9AGAR</name>
<evidence type="ECO:0000313" key="7">
    <source>
        <dbReference type="Proteomes" id="UP001215598"/>
    </source>
</evidence>
<reference evidence="6" key="1">
    <citation type="submission" date="2023-03" db="EMBL/GenBank/DDBJ databases">
        <title>Massive genome expansion in bonnet fungi (Mycena s.s.) driven by repeated elements and novel gene families across ecological guilds.</title>
        <authorList>
            <consortium name="Lawrence Berkeley National Laboratory"/>
            <person name="Harder C.B."/>
            <person name="Miyauchi S."/>
            <person name="Viragh M."/>
            <person name="Kuo A."/>
            <person name="Thoen E."/>
            <person name="Andreopoulos B."/>
            <person name="Lu D."/>
            <person name="Skrede I."/>
            <person name="Drula E."/>
            <person name="Henrissat B."/>
            <person name="Morin E."/>
            <person name="Kohler A."/>
            <person name="Barry K."/>
            <person name="LaButti K."/>
            <person name="Morin E."/>
            <person name="Salamov A."/>
            <person name="Lipzen A."/>
            <person name="Mereny Z."/>
            <person name="Hegedus B."/>
            <person name="Baldrian P."/>
            <person name="Stursova M."/>
            <person name="Weitz H."/>
            <person name="Taylor A."/>
            <person name="Grigoriev I.V."/>
            <person name="Nagy L.G."/>
            <person name="Martin F."/>
            <person name="Kauserud H."/>
        </authorList>
    </citation>
    <scope>NUCLEOTIDE SEQUENCE</scope>
    <source>
        <strain evidence="6">CBHHK182m</strain>
    </source>
</reference>
<evidence type="ECO:0000256" key="2">
    <source>
        <dbReference type="ARBA" id="ARBA00022771"/>
    </source>
</evidence>
<comment type="caution">
    <text evidence="6">The sequence shown here is derived from an EMBL/GenBank/DDBJ whole genome shotgun (WGS) entry which is preliminary data.</text>
</comment>
<keyword evidence="1" id="KW-0479">Metal-binding</keyword>
<dbReference type="Proteomes" id="UP001215598">
    <property type="component" value="Unassembled WGS sequence"/>
</dbReference>
<keyword evidence="7" id="KW-1185">Reference proteome</keyword>
<dbReference type="InterPro" id="IPR002893">
    <property type="entry name" value="Znf_MYND"/>
</dbReference>
<evidence type="ECO:0000256" key="3">
    <source>
        <dbReference type="ARBA" id="ARBA00022833"/>
    </source>
</evidence>
<evidence type="ECO:0000256" key="4">
    <source>
        <dbReference type="PROSITE-ProRule" id="PRU00134"/>
    </source>
</evidence>
<dbReference type="GO" id="GO:0008270">
    <property type="term" value="F:zinc ion binding"/>
    <property type="evidence" value="ECO:0007669"/>
    <property type="project" value="UniProtKB-KW"/>
</dbReference>
<evidence type="ECO:0000259" key="5">
    <source>
        <dbReference type="PROSITE" id="PS50865"/>
    </source>
</evidence>
<keyword evidence="2 4" id="KW-0863">Zinc-finger</keyword>